<dbReference type="PANTHER" id="PTHR43708:SF5">
    <property type="entry name" value="CONSERVED EXPRESSED OXIDOREDUCTASE (EUROFUNG)-RELATED"/>
    <property type="match status" value="1"/>
</dbReference>
<dbReference type="Pfam" id="PF01408">
    <property type="entry name" value="GFO_IDH_MocA"/>
    <property type="match status" value="1"/>
</dbReference>
<dbReference type="Proteomes" id="UP001200145">
    <property type="component" value="Unassembled WGS sequence"/>
</dbReference>
<dbReference type="EMBL" id="JAKEVY010000007">
    <property type="protein sequence ID" value="MCF1716862.1"/>
    <property type="molecule type" value="Genomic_DNA"/>
</dbReference>
<dbReference type="Gene3D" id="3.30.360.10">
    <property type="entry name" value="Dihydrodipicolinate Reductase, domain 2"/>
    <property type="match status" value="1"/>
</dbReference>
<sequence>MRSLSVEGCILEGMRIINTGICSYGMSGKLFHAPFVDNHPGYELTAIVERHNQESRSRYPHSKLARSVEELLADDSIELVIVNTPTQTHFDFAKQALLAGKHVIVEKPVTTNAAEAAELDQLAKENNLHLIVYQNRRYDGDYHAIKEVVDKGWLGEIREVEFRYDRYRTEPSGKAHKEKNLPGAGVLHDLGSHLTDQTLQLFGWPQAVFADIMTLRDSVESNDYFEMLLFYPRMRVRLKATVVARETVPAFVLQGMNGTFIQERSDLQETELLKGTIPSVNSWCPALEKADGLLHTIIDGQLVRKETRSTPGNYMGFFEDVYQTLVNGAPNPVPVADAIKTMTVLDAAQQSHREKRVINL</sequence>
<evidence type="ECO:0000259" key="4">
    <source>
        <dbReference type="Pfam" id="PF02894"/>
    </source>
</evidence>
<keyword evidence="6" id="KW-1185">Reference proteome</keyword>
<feature type="domain" description="Gfo/Idh/MocA-like oxidoreductase N-terminal" evidence="3">
    <location>
        <begin position="17"/>
        <end position="133"/>
    </location>
</feature>
<dbReference type="SUPFAM" id="SSF51735">
    <property type="entry name" value="NAD(P)-binding Rossmann-fold domains"/>
    <property type="match status" value="1"/>
</dbReference>
<evidence type="ECO:0000256" key="1">
    <source>
        <dbReference type="ARBA" id="ARBA00010928"/>
    </source>
</evidence>
<protein>
    <submittedName>
        <fullName evidence="5">Gfo/Idh/MocA family oxidoreductase</fullName>
    </submittedName>
</protein>
<dbReference type="InterPro" id="IPR004104">
    <property type="entry name" value="Gfo/Idh/MocA-like_OxRdtase_C"/>
</dbReference>
<evidence type="ECO:0000313" key="6">
    <source>
        <dbReference type="Proteomes" id="UP001200145"/>
    </source>
</evidence>
<dbReference type="SUPFAM" id="SSF55347">
    <property type="entry name" value="Glyceraldehyde-3-phosphate dehydrogenase-like, C-terminal domain"/>
    <property type="match status" value="1"/>
</dbReference>
<keyword evidence="2" id="KW-0560">Oxidoreductase</keyword>
<gene>
    <name evidence="5" type="ORF">L0U88_19630</name>
</gene>
<comment type="similarity">
    <text evidence="1">Belongs to the Gfo/Idh/MocA family.</text>
</comment>
<dbReference type="Gene3D" id="3.40.50.720">
    <property type="entry name" value="NAD(P)-binding Rossmann-like Domain"/>
    <property type="match status" value="1"/>
</dbReference>
<reference evidence="5 6" key="1">
    <citation type="submission" date="2022-01" db="EMBL/GenBank/DDBJ databases">
        <title>Flavihumibacter sp. nov., isolated from sediment of a river.</title>
        <authorList>
            <person name="Liu H."/>
        </authorList>
    </citation>
    <scope>NUCLEOTIDE SEQUENCE [LARGE SCALE GENOMIC DNA]</scope>
    <source>
        <strain evidence="5 6">RY-1</strain>
    </source>
</reference>
<comment type="caution">
    <text evidence="5">The sequence shown here is derived from an EMBL/GenBank/DDBJ whole genome shotgun (WGS) entry which is preliminary data.</text>
</comment>
<proteinExistence type="inferred from homology"/>
<evidence type="ECO:0000259" key="3">
    <source>
        <dbReference type="Pfam" id="PF01408"/>
    </source>
</evidence>
<dbReference type="PANTHER" id="PTHR43708">
    <property type="entry name" value="CONSERVED EXPRESSED OXIDOREDUCTASE (EUROFUNG)"/>
    <property type="match status" value="1"/>
</dbReference>
<dbReference type="InterPro" id="IPR051317">
    <property type="entry name" value="Gfo/Idh/MocA_oxidoreduct"/>
</dbReference>
<evidence type="ECO:0000313" key="5">
    <source>
        <dbReference type="EMBL" id="MCF1716862.1"/>
    </source>
</evidence>
<dbReference type="InterPro" id="IPR036291">
    <property type="entry name" value="NAD(P)-bd_dom_sf"/>
</dbReference>
<accession>A0ABS9BMB6</accession>
<evidence type="ECO:0000256" key="2">
    <source>
        <dbReference type="ARBA" id="ARBA00023002"/>
    </source>
</evidence>
<dbReference type="InterPro" id="IPR000683">
    <property type="entry name" value="Gfo/Idh/MocA-like_OxRdtase_N"/>
</dbReference>
<organism evidence="5 6">
    <name type="scientific">Flavihumibacter fluminis</name>
    <dbReference type="NCBI Taxonomy" id="2909236"/>
    <lineage>
        <taxon>Bacteria</taxon>
        <taxon>Pseudomonadati</taxon>
        <taxon>Bacteroidota</taxon>
        <taxon>Chitinophagia</taxon>
        <taxon>Chitinophagales</taxon>
        <taxon>Chitinophagaceae</taxon>
        <taxon>Flavihumibacter</taxon>
    </lineage>
</organism>
<feature type="domain" description="Gfo/Idh/MocA-like oxidoreductase C-terminal" evidence="4">
    <location>
        <begin position="146"/>
        <end position="360"/>
    </location>
</feature>
<name>A0ABS9BMB6_9BACT</name>
<dbReference type="Pfam" id="PF02894">
    <property type="entry name" value="GFO_IDH_MocA_C"/>
    <property type="match status" value="1"/>
</dbReference>